<evidence type="ECO:0000313" key="10">
    <source>
        <dbReference type="Proteomes" id="UP000240419"/>
    </source>
</evidence>
<feature type="domain" description="J" evidence="8">
    <location>
        <begin position="2"/>
        <end position="61"/>
    </location>
</feature>
<keyword evidence="2" id="KW-0677">Repeat</keyword>
<organism evidence="9 10">
    <name type="scientific">Brevibacillus fortis</name>
    <dbReference type="NCBI Taxonomy" id="2126352"/>
    <lineage>
        <taxon>Bacteria</taxon>
        <taxon>Bacillati</taxon>
        <taxon>Bacillota</taxon>
        <taxon>Bacilli</taxon>
        <taxon>Bacillales</taxon>
        <taxon>Paenibacillaceae</taxon>
        <taxon>Brevibacillus</taxon>
    </lineage>
</organism>
<feature type="repeat" description="TPR" evidence="5">
    <location>
        <begin position="376"/>
        <end position="409"/>
    </location>
</feature>
<evidence type="ECO:0000256" key="6">
    <source>
        <dbReference type="SAM" id="MobiDB-lite"/>
    </source>
</evidence>
<dbReference type="SMART" id="SM00028">
    <property type="entry name" value="TPR"/>
    <property type="match status" value="3"/>
</dbReference>
<dbReference type="RefSeq" id="WP_106839301.1">
    <property type="nucleotide sequence ID" value="NZ_JBCNIW010000001.1"/>
</dbReference>
<accession>A0A2P7V742</accession>
<keyword evidence="3 5" id="KW-0802">TPR repeat</keyword>
<dbReference type="Proteomes" id="UP000240419">
    <property type="component" value="Unassembled WGS sequence"/>
</dbReference>
<evidence type="ECO:0000259" key="8">
    <source>
        <dbReference type="PROSITE" id="PS50076"/>
    </source>
</evidence>
<evidence type="ECO:0000256" key="7">
    <source>
        <dbReference type="SAM" id="Phobius"/>
    </source>
</evidence>
<keyword evidence="1" id="KW-0235">DNA replication</keyword>
<dbReference type="OrthoDB" id="9816462at2"/>
<dbReference type="SUPFAM" id="SSF48452">
    <property type="entry name" value="TPR-like"/>
    <property type="match status" value="2"/>
</dbReference>
<sequence>MGIWETLGIEPTDNPAQIRKAYAKKLKVHNPEVDPEGFQRLREAYDLALKYTRNTKRNRMSEETSLPESRQPDEWQDHESEEESVHLQPPRRIYELWHSEPVEEEQPNYDPPQRLTLFDRFLEETTREVDSPEEIPIPQRYDFTESYDHSERSMNPDDMVERFFRRTQELYDNYHERIQLENWRELLNDEAMWNVGCHQLIDTRFLHFLEEHYHLPHEVWKLLDSHFQWQEKSETLASQLSGRFVAYLNGQLNQTFTLRYHSFENREDLDIEAFLEWRSDALFALMENDWETAQSYLAKAHALYALDPDLIRLEGEYFLRTGNKNRAFYTFDQLIRLDPDNIDAYLYRARFYLEKGDVHDAIRDCEEILSRMPELWDARSLLGKAYLQLGEWEKAQEVFQEILLHNPSDIDAKICLTQIQSPFNRMTDPTANKQAKAARRKTLYALGLPSKLARFKQFFAIYTRRNIWTMIFLLLLHYAMFAVISMKLDMTSEQMFASLVNKFNPVQIKTMDELKQTPLGYQVEFTLTKASYINMLRVYDKEKHPEPKAEFIPAPKAKERDLLNSDTGYVSVGYLDQQAIIVITDYDHAKEIHDKQSITIQGTLKAIPDGEMLPVIANALEKRKHPHQSILVTDTYINAKPDLEEKGWPGSWLLGILAMISMLYYIRILREIPKTRKALTFH</sequence>
<evidence type="ECO:0000256" key="5">
    <source>
        <dbReference type="PROSITE-ProRule" id="PRU00339"/>
    </source>
</evidence>
<dbReference type="GO" id="GO:0006260">
    <property type="term" value="P:DNA replication"/>
    <property type="evidence" value="ECO:0007669"/>
    <property type="project" value="UniProtKB-KW"/>
</dbReference>
<keyword evidence="7" id="KW-0472">Membrane</keyword>
<dbReference type="AlphaFoldDB" id="A0A2P7V742"/>
<feature type="transmembrane region" description="Helical" evidence="7">
    <location>
        <begin position="648"/>
        <end position="666"/>
    </location>
</feature>
<dbReference type="InterPro" id="IPR050498">
    <property type="entry name" value="Ycf3"/>
</dbReference>
<keyword evidence="4" id="KW-0346">Stress response</keyword>
<dbReference type="InterPro" id="IPR036869">
    <property type="entry name" value="J_dom_sf"/>
</dbReference>
<evidence type="ECO:0000256" key="3">
    <source>
        <dbReference type="ARBA" id="ARBA00022803"/>
    </source>
</evidence>
<dbReference type="Gene3D" id="1.25.40.10">
    <property type="entry name" value="Tetratricopeptide repeat domain"/>
    <property type="match status" value="1"/>
</dbReference>
<feature type="transmembrane region" description="Helical" evidence="7">
    <location>
        <begin position="467"/>
        <end position="486"/>
    </location>
</feature>
<keyword evidence="7" id="KW-1133">Transmembrane helix</keyword>
<dbReference type="PROSITE" id="PS50005">
    <property type="entry name" value="TPR"/>
    <property type="match status" value="2"/>
</dbReference>
<dbReference type="PROSITE" id="PS50076">
    <property type="entry name" value="DNAJ_2"/>
    <property type="match status" value="1"/>
</dbReference>
<dbReference type="Gene3D" id="1.10.287.110">
    <property type="entry name" value="DnaJ domain"/>
    <property type="match status" value="1"/>
</dbReference>
<feature type="region of interest" description="Disordered" evidence="6">
    <location>
        <begin position="56"/>
        <end position="88"/>
    </location>
</feature>
<evidence type="ECO:0000256" key="2">
    <source>
        <dbReference type="ARBA" id="ARBA00022737"/>
    </source>
</evidence>
<protein>
    <submittedName>
        <fullName evidence="9">Molecular chaperone DnaJ</fullName>
    </submittedName>
</protein>
<comment type="caution">
    <text evidence="9">The sequence shown here is derived from an EMBL/GenBank/DDBJ whole genome shotgun (WGS) entry which is preliminary data.</text>
</comment>
<dbReference type="InterPro" id="IPR019734">
    <property type="entry name" value="TPR_rpt"/>
</dbReference>
<dbReference type="PANTHER" id="PTHR44858:SF1">
    <property type="entry name" value="UDP-N-ACETYLGLUCOSAMINE--PEPTIDE N-ACETYLGLUCOSAMINYLTRANSFERASE SPINDLY-RELATED"/>
    <property type="match status" value="1"/>
</dbReference>
<evidence type="ECO:0000256" key="4">
    <source>
        <dbReference type="ARBA" id="ARBA00023016"/>
    </source>
</evidence>
<feature type="repeat" description="TPR" evidence="5">
    <location>
        <begin position="308"/>
        <end position="341"/>
    </location>
</feature>
<keyword evidence="7" id="KW-0812">Transmembrane</keyword>
<keyword evidence="10" id="KW-1185">Reference proteome</keyword>
<dbReference type="Pfam" id="PF14559">
    <property type="entry name" value="TPR_19"/>
    <property type="match status" value="1"/>
</dbReference>
<dbReference type="CDD" id="cd06257">
    <property type="entry name" value="DnaJ"/>
    <property type="match status" value="1"/>
</dbReference>
<dbReference type="PANTHER" id="PTHR44858">
    <property type="entry name" value="TETRATRICOPEPTIDE REPEAT PROTEIN 6"/>
    <property type="match status" value="1"/>
</dbReference>
<evidence type="ECO:0000256" key="1">
    <source>
        <dbReference type="ARBA" id="ARBA00022705"/>
    </source>
</evidence>
<gene>
    <name evidence="9" type="ORF">C7R93_13485</name>
</gene>
<dbReference type="InterPro" id="IPR001623">
    <property type="entry name" value="DnaJ_domain"/>
</dbReference>
<proteinExistence type="predicted"/>
<evidence type="ECO:0000313" key="9">
    <source>
        <dbReference type="EMBL" id="PSJ95028.1"/>
    </source>
</evidence>
<reference evidence="9 10" key="1">
    <citation type="submission" date="2018-03" db="EMBL/GenBank/DDBJ databases">
        <title>Brevisbacillus phylogenomics.</title>
        <authorList>
            <person name="Dunlap C."/>
        </authorList>
    </citation>
    <scope>NUCLEOTIDE SEQUENCE [LARGE SCALE GENOMIC DNA]</scope>
    <source>
        <strain evidence="9 10">NRRL NRS-1210</strain>
    </source>
</reference>
<name>A0A2P7V742_9BACL</name>
<dbReference type="EMBL" id="PXZM01000022">
    <property type="protein sequence ID" value="PSJ95028.1"/>
    <property type="molecule type" value="Genomic_DNA"/>
</dbReference>
<dbReference type="InterPro" id="IPR011990">
    <property type="entry name" value="TPR-like_helical_dom_sf"/>
</dbReference>